<sequence length="464" mass="50735">MIGFASAPALAQTLDSGSGLFASQKLSNTPSANYGMAPLPAPEALVPQVNQYLRQYGTAVLLDNVDEFDGNITGAKTGSANAGQYGLEWDQDWNVLAGIPGFETHAVAVGRYGIPDSRIFGDNLNPSQEIYGAGGNTAIHLVFFYGEETAAHGRFNLAFGRFPSQNDFDSSPLNCNFQNNSLCGNPKAFGDNVSNSSYPDANWAFRLRVRPVSQVYVQSGIFFTEDNIYNATNGYRSGFHLDSSHINGEYFPVEVGFEPAWGADKLPGHYKVGFGYDNNNHASNYIDQNGAPIPYTGLPAQERKGGTIAWVSADQMVYRNGPGATDGIIVKGDYVHNDPRYSTRADQFTIMSLDRDFWHARPFDTIGLLFNYTKVAGSLGKLEALQQELGEPIIGTGGTFVSNNDPSIPNGVQNYTMDIELNYQIHVFRGVTFAPDFQYFIRPNAQKNLPDAALLGFKSHIELF</sequence>
<keyword evidence="4" id="KW-1185">Reference proteome</keyword>
<organism evidence="3 4">
    <name type="scientific">Lichenicoccus roseus</name>
    <dbReference type="NCBI Taxonomy" id="2683649"/>
    <lineage>
        <taxon>Bacteria</taxon>
        <taxon>Pseudomonadati</taxon>
        <taxon>Pseudomonadota</taxon>
        <taxon>Alphaproteobacteria</taxon>
        <taxon>Acetobacterales</taxon>
        <taxon>Acetobacteraceae</taxon>
        <taxon>Lichenicoccus</taxon>
    </lineage>
</organism>
<evidence type="ECO:0000256" key="1">
    <source>
        <dbReference type="ARBA" id="ARBA00008769"/>
    </source>
</evidence>
<gene>
    <name evidence="3" type="ORF">FE263_03455</name>
</gene>
<dbReference type="AlphaFoldDB" id="A0A5R9JAL8"/>
<dbReference type="Gene3D" id="2.40.160.180">
    <property type="entry name" value="Carbohydrate-selective porin OprB"/>
    <property type="match status" value="1"/>
</dbReference>
<dbReference type="InterPro" id="IPR007049">
    <property type="entry name" value="Carb-sel_porin_OprB"/>
</dbReference>
<protein>
    <submittedName>
        <fullName evidence="3">Carbohydrate porin</fullName>
    </submittedName>
</protein>
<comment type="caution">
    <text evidence="3">The sequence shown here is derived from an EMBL/GenBank/DDBJ whole genome shotgun (WGS) entry which is preliminary data.</text>
</comment>
<dbReference type="OrthoDB" id="177316at2"/>
<evidence type="ECO:0000256" key="2">
    <source>
        <dbReference type="RuleBase" id="RU363072"/>
    </source>
</evidence>
<dbReference type="PANTHER" id="PTHR37944:SF1">
    <property type="entry name" value="PORIN B"/>
    <property type="match status" value="1"/>
</dbReference>
<accession>A0A5R9JAL8</accession>
<name>A0A5R9JAL8_9PROT</name>
<dbReference type="Pfam" id="PF04966">
    <property type="entry name" value="OprB"/>
    <property type="match status" value="1"/>
</dbReference>
<dbReference type="InterPro" id="IPR052932">
    <property type="entry name" value="OprB_Porin"/>
</dbReference>
<comment type="similarity">
    <text evidence="1 2">Belongs to the OprB family.</text>
</comment>
<dbReference type="Proteomes" id="UP000305654">
    <property type="component" value="Unassembled WGS sequence"/>
</dbReference>
<evidence type="ECO:0000313" key="4">
    <source>
        <dbReference type="Proteomes" id="UP000305654"/>
    </source>
</evidence>
<dbReference type="GO" id="GO:0008643">
    <property type="term" value="P:carbohydrate transport"/>
    <property type="evidence" value="ECO:0007669"/>
    <property type="project" value="InterPro"/>
</dbReference>
<dbReference type="PANTHER" id="PTHR37944">
    <property type="entry name" value="PORIN B"/>
    <property type="match status" value="1"/>
</dbReference>
<reference evidence="3 4" key="1">
    <citation type="submission" date="2019-05" db="EMBL/GenBank/DDBJ databases">
        <authorList>
            <person name="Pankratov T."/>
            <person name="Grouzdev D."/>
        </authorList>
    </citation>
    <scope>NUCLEOTIDE SEQUENCE [LARGE SCALE GENOMIC DNA]</scope>
    <source>
        <strain evidence="3 4">KEBCLARHB70R</strain>
    </source>
</reference>
<proteinExistence type="inferred from homology"/>
<dbReference type="EMBL" id="VCDI01000001">
    <property type="protein sequence ID" value="TLU74674.1"/>
    <property type="molecule type" value="Genomic_DNA"/>
</dbReference>
<evidence type="ECO:0000313" key="3">
    <source>
        <dbReference type="EMBL" id="TLU74674.1"/>
    </source>
</evidence>
<dbReference type="GO" id="GO:0016020">
    <property type="term" value="C:membrane"/>
    <property type="evidence" value="ECO:0007669"/>
    <property type="project" value="InterPro"/>
</dbReference>
<dbReference type="GO" id="GO:0015288">
    <property type="term" value="F:porin activity"/>
    <property type="evidence" value="ECO:0007669"/>
    <property type="project" value="InterPro"/>
</dbReference>
<dbReference type="InterPro" id="IPR038673">
    <property type="entry name" value="OprB_sf"/>
</dbReference>